<organism evidence="4 5">
    <name type="scientific">Streptomyces niveus</name>
    <name type="common">Streptomyces spheroides</name>
    <dbReference type="NCBI Taxonomy" id="193462"/>
    <lineage>
        <taxon>Bacteria</taxon>
        <taxon>Bacillati</taxon>
        <taxon>Actinomycetota</taxon>
        <taxon>Actinomycetes</taxon>
        <taxon>Kitasatosporales</taxon>
        <taxon>Streptomycetaceae</taxon>
        <taxon>Streptomyces</taxon>
    </lineage>
</organism>
<proteinExistence type="predicted"/>
<dbReference type="PANTHER" id="PTHR42998">
    <property type="entry name" value="TYPE I RESTRICTION ENZYME HINDVIIP M PROTEIN-RELATED"/>
    <property type="match status" value="1"/>
</dbReference>
<protein>
    <recommendedName>
        <fullName evidence="3">DNA methylase adenine-specific domain-containing protein</fullName>
    </recommendedName>
</protein>
<dbReference type="GO" id="GO:0008170">
    <property type="term" value="F:N-methyltransferase activity"/>
    <property type="evidence" value="ECO:0007669"/>
    <property type="project" value="InterPro"/>
</dbReference>
<dbReference type="GO" id="GO:0009307">
    <property type="term" value="P:DNA restriction-modification system"/>
    <property type="evidence" value="ECO:0007669"/>
    <property type="project" value="UniProtKB-KW"/>
</dbReference>
<dbReference type="AlphaFoldDB" id="A0A1U9QV76"/>
<keyword evidence="1" id="KW-0680">Restriction system</keyword>
<dbReference type="Proteomes" id="UP000189677">
    <property type="component" value="Chromosome"/>
</dbReference>
<dbReference type="KEGG" id="snw:BBN63_19980"/>
<evidence type="ECO:0000256" key="2">
    <source>
        <dbReference type="ARBA" id="ARBA00023125"/>
    </source>
</evidence>
<dbReference type="PANTHER" id="PTHR42998:SF1">
    <property type="entry name" value="TYPE I RESTRICTION ENZYME HINDI METHYLASE SUBUNIT"/>
    <property type="match status" value="1"/>
</dbReference>
<dbReference type="EMBL" id="CP018047">
    <property type="protein sequence ID" value="AQU68154.1"/>
    <property type="molecule type" value="Genomic_DNA"/>
</dbReference>
<sequence length="757" mass="81305">MSDHAVVTSSDIARLAGVGRATVSNWRRRHADFPTPTGGSDTSPTFSLATVESWLRERGKLPELPLRERVWRLLQSADPGTPLADRLALVGLFLLYVKHSAEPRDPDPYGLRPHPLAQLSGWPSSAALPDDQLAAALPEVLSAIAPQLSDSRGIGGKDLMRQVIPHSLSVTLIPTLRAAAELASQDREQETFDYLCSRYLQTQGRPLNETAPQLADLLVDLVNPGNSRYILDPSCGTGELLLAAARAAQIRAEAEPDSGARRPEPRPLPIGVELDIPIARITALRLAYYPVGTDMHNRPTRGHSMYVGDGVKDDPHPGGLFRAVVSKPPFNQPDRWDGYLFFDRRWKHGHPPKTEPELTWVQNAIAHLEPGAYAAMVLPPAVASRAAGRRIRWSLVSSGALRAVAALPAGAAAPHGIGLHIWLLQRPPESGNVPREVLFVDASAHKRDRKTDEDRIDWLALRATVTDAWMSFVHSTKRYADLAGVCQVVKTTDLLDDVVDLTPTRHIDPPAEGGEGTIEQLLQDHAEVSALLQSLAPALPSLTADLSEGPTQGWATTTVADLARNGNLGILRGPTGTSWSGKNGQVAGDADGERALTLDDVLAGVPPTGIAPMGIPDESRVELLAGDVVVPTLALAGGATAVITEASGALLGPNLCALRVNPLVLDPWFLAGFLSDTGNVRRASFGSSVVRVDMKRLQVPLLSLAEQQHYGRAFRDLVAFRDQLRRAADDGGRYSRTLAQALTTGALQPAPLEDPNG</sequence>
<dbReference type="SUPFAM" id="SSF116734">
    <property type="entry name" value="DNA methylase specificity domain"/>
    <property type="match status" value="1"/>
</dbReference>
<dbReference type="InterPro" id="IPR036388">
    <property type="entry name" value="WH-like_DNA-bd_sf"/>
</dbReference>
<dbReference type="InterPro" id="IPR044946">
    <property type="entry name" value="Restrct_endonuc_typeI_TRD_sf"/>
</dbReference>
<dbReference type="Pfam" id="PF02384">
    <property type="entry name" value="N6_Mtase"/>
    <property type="match status" value="1"/>
</dbReference>
<dbReference type="Gene3D" id="3.40.50.150">
    <property type="entry name" value="Vaccinia Virus protein VP39"/>
    <property type="match status" value="1"/>
</dbReference>
<dbReference type="InterPro" id="IPR003356">
    <property type="entry name" value="DNA_methylase_A-5"/>
</dbReference>
<reference evidence="4 5" key="1">
    <citation type="submission" date="2016-11" db="EMBL/GenBank/DDBJ databases">
        <title>Complete genome sequence of Streptomyces niveus SCSIO 3406.</title>
        <authorList>
            <person name="Zhu Q."/>
            <person name="Cheng W."/>
            <person name="Song Y."/>
            <person name="Li Q."/>
            <person name="Ju J."/>
        </authorList>
    </citation>
    <scope>NUCLEOTIDE SEQUENCE [LARGE SCALE GENOMIC DNA]</scope>
    <source>
        <strain evidence="4 5">SCSIO 3406</strain>
    </source>
</reference>
<feature type="domain" description="DNA methylase adenine-specific" evidence="3">
    <location>
        <begin position="193"/>
        <end position="510"/>
    </location>
</feature>
<name>A0A1U9QV76_STRNV</name>
<evidence type="ECO:0000256" key="1">
    <source>
        <dbReference type="ARBA" id="ARBA00022747"/>
    </source>
</evidence>
<evidence type="ECO:0000313" key="5">
    <source>
        <dbReference type="Proteomes" id="UP000189677"/>
    </source>
</evidence>
<dbReference type="Gene3D" id="3.90.220.20">
    <property type="entry name" value="DNA methylase specificity domains"/>
    <property type="match status" value="1"/>
</dbReference>
<dbReference type="REBASE" id="191222">
    <property type="entry name" value="M.Sni3406ORF19980P"/>
</dbReference>
<dbReference type="SUPFAM" id="SSF53335">
    <property type="entry name" value="S-adenosyl-L-methionine-dependent methyltransferases"/>
    <property type="match status" value="1"/>
</dbReference>
<dbReference type="InterPro" id="IPR052916">
    <property type="entry name" value="Type-I_RE_MTase_Subunit"/>
</dbReference>
<evidence type="ECO:0000259" key="3">
    <source>
        <dbReference type="Pfam" id="PF02384"/>
    </source>
</evidence>
<keyword evidence="5" id="KW-1185">Reference proteome</keyword>
<keyword evidence="2" id="KW-0238">DNA-binding</keyword>
<dbReference type="GO" id="GO:0003677">
    <property type="term" value="F:DNA binding"/>
    <property type="evidence" value="ECO:0007669"/>
    <property type="project" value="UniProtKB-KW"/>
</dbReference>
<dbReference type="InterPro" id="IPR029063">
    <property type="entry name" value="SAM-dependent_MTases_sf"/>
</dbReference>
<dbReference type="Gene3D" id="1.10.10.10">
    <property type="entry name" value="Winged helix-like DNA-binding domain superfamily/Winged helix DNA-binding domain"/>
    <property type="match status" value="1"/>
</dbReference>
<evidence type="ECO:0000313" key="4">
    <source>
        <dbReference type="EMBL" id="AQU68154.1"/>
    </source>
</evidence>
<dbReference type="PRINTS" id="PR00507">
    <property type="entry name" value="N12N6MTFRASE"/>
</dbReference>
<gene>
    <name evidence="4" type="ORF">BBN63_19980</name>
</gene>
<accession>A0A1U9QV76</accession>